<reference evidence="1" key="1">
    <citation type="submission" date="2020-04" db="EMBL/GenBank/DDBJ databases">
        <title>Deep metagenomics examines the oral microbiome during advanced dental caries in children, revealing novel taxa and co-occurrences with host molecules.</title>
        <authorList>
            <person name="Baker J.L."/>
            <person name="Morton J.T."/>
            <person name="Dinis M."/>
            <person name="Alvarez R."/>
            <person name="Tran N.C."/>
            <person name="Knight R."/>
            <person name="Edlund A."/>
        </authorList>
    </citation>
    <scope>NUCLEOTIDE SEQUENCE</scope>
    <source>
        <strain evidence="1">JCVI_44_bin.2</strain>
    </source>
</reference>
<comment type="caution">
    <text evidence="1">The sequence shown here is derived from an EMBL/GenBank/DDBJ whole genome shotgun (WGS) entry which is preliminary data.</text>
</comment>
<proteinExistence type="predicted"/>
<evidence type="ECO:0000313" key="2">
    <source>
        <dbReference type="Proteomes" id="UP000756427"/>
    </source>
</evidence>
<evidence type="ECO:0000313" key="1">
    <source>
        <dbReference type="EMBL" id="MBF1664473.1"/>
    </source>
</evidence>
<accession>A0A930LC29</accession>
<dbReference type="RefSeq" id="WP_303976189.1">
    <property type="nucleotide sequence ID" value="NZ_JABZXR010000045.1"/>
</dbReference>
<gene>
    <name evidence="1" type="ORF">HXO64_07975</name>
</gene>
<dbReference type="EMBL" id="JABZXR010000045">
    <property type="protein sequence ID" value="MBF1664473.1"/>
    <property type="molecule type" value="Genomic_DNA"/>
</dbReference>
<sequence length="175" mass="19362">MAARTAILALDFDEVFILDPDAPTAEGAYRDRAHMFVTVKTSSGLTSSGNVWYSPTMIEDLNVIVGDADKILLASSWGKASMKAVKAVGLRLPRRKTVNLFPYLTPGAIGQQHKLQRAHDLILDYLTDDDTRIVWVDDQHPRGYGQVDGIHTVGTDPVPGLTRVDLAHIRDMLFY</sequence>
<dbReference type="Proteomes" id="UP000756427">
    <property type="component" value="Unassembled WGS sequence"/>
</dbReference>
<organism evidence="1 2">
    <name type="scientific">Rothia mucilaginosa</name>
    <dbReference type="NCBI Taxonomy" id="43675"/>
    <lineage>
        <taxon>Bacteria</taxon>
        <taxon>Bacillati</taxon>
        <taxon>Actinomycetota</taxon>
        <taxon>Actinomycetes</taxon>
        <taxon>Micrococcales</taxon>
        <taxon>Micrococcaceae</taxon>
        <taxon>Rothia</taxon>
    </lineage>
</organism>
<dbReference type="AlphaFoldDB" id="A0A930LC29"/>
<name>A0A930LC29_9MICC</name>
<protein>
    <submittedName>
        <fullName evidence="1">Uncharacterized protein</fullName>
    </submittedName>
</protein>
<dbReference type="Pfam" id="PF18143">
    <property type="entry name" value="HAD_SAK_2"/>
    <property type="match status" value="1"/>
</dbReference>